<proteinExistence type="predicted"/>
<dbReference type="InterPro" id="IPR027417">
    <property type="entry name" value="P-loop_NTPase"/>
</dbReference>
<dbReference type="CDD" id="cd03216">
    <property type="entry name" value="ABC_Carb_Monos_I"/>
    <property type="match status" value="1"/>
</dbReference>
<dbReference type="SUPFAM" id="SSF52540">
    <property type="entry name" value="P-loop containing nucleoside triphosphate hydrolases"/>
    <property type="match status" value="1"/>
</dbReference>
<evidence type="ECO:0000313" key="6">
    <source>
        <dbReference type="Proteomes" id="UP001163203"/>
    </source>
</evidence>
<feature type="region of interest" description="Disordered" evidence="3">
    <location>
        <begin position="1"/>
        <end position="25"/>
    </location>
</feature>
<dbReference type="Gene3D" id="3.40.50.300">
    <property type="entry name" value="P-loop containing nucleotide triphosphate hydrolases"/>
    <property type="match status" value="1"/>
</dbReference>
<dbReference type="PANTHER" id="PTHR43790">
    <property type="entry name" value="CARBOHYDRATE TRANSPORT ATP-BINDING PROTEIN MG119-RELATED"/>
    <property type="match status" value="1"/>
</dbReference>
<organism evidence="5 6">
    <name type="scientific">Amycolatopsis cynarae</name>
    <dbReference type="NCBI Taxonomy" id="2995223"/>
    <lineage>
        <taxon>Bacteria</taxon>
        <taxon>Bacillati</taxon>
        <taxon>Actinomycetota</taxon>
        <taxon>Actinomycetes</taxon>
        <taxon>Pseudonocardiales</taxon>
        <taxon>Pseudonocardiaceae</taxon>
        <taxon>Amycolatopsis</taxon>
    </lineage>
</organism>
<dbReference type="PROSITE" id="PS50893">
    <property type="entry name" value="ABC_TRANSPORTER_2"/>
    <property type="match status" value="1"/>
</dbReference>
<dbReference type="InterPro" id="IPR017871">
    <property type="entry name" value="ABC_transporter-like_CS"/>
</dbReference>
<gene>
    <name evidence="5" type="ORF">ORV05_21575</name>
</gene>
<feature type="domain" description="ABC transporter" evidence="4">
    <location>
        <begin position="33"/>
        <end position="273"/>
    </location>
</feature>
<dbReference type="InterPro" id="IPR050107">
    <property type="entry name" value="ABC_carbohydrate_import_ATPase"/>
</dbReference>
<accession>A0ABY7AXF8</accession>
<name>A0ABY7AXF8_9PSEU</name>
<protein>
    <submittedName>
        <fullName evidence="5">ATP-binding cassette domain-containing protein</fullName>
    </submittedName>
</protein>
<dbReference type="SMART" id="SM00382">
    <property type="entry name" value="AAA"/>
    <property type="match status" value="1"/>
</dbReference>
<dbReference type="GO" id="GO:0005524">
    <property type="term" value="F:ATP binding"/>
    <property type="evidence" value="ECO:0007669"/>
    <property type="project" value="UniProtKB-KW"/>
</dbReference>
<dbReference type="Pfam" id="PF00005">
    <property type="entry name" value="ABC_tran"/>
    <property type="match status" value="1"/>
</dbReference>
<dbReference type="PROSITE" id="PS00211">
    <property type="entry name" value="ABC_TRANSPORTER_1"/>
    <property type="match status" value="1"/>
</dbReference>
<keyword evidence="1" id="KW-0547">Nucleotide-binding</keyword>
<dbReference type="PANTHER" id="PTHR43790:SF8">
    <property type="entry name" value="SUGAR ABC TRANSPORTER ATP-BINDING PROTEIN"/>
    <property type="match status" value="1"/>
</dbReference>
<reference evidence="5" key="1">
    <citation type="submission" date="2022-11" db="EMBL/GenBank/DDBJ databases">
        <authorList>
            <person name="Mo P."/>
        </authorList>
    </citation>
    <scope>NUCLEOTIDE SEQUENCE</scope>
    <source>
        <strain evidence="5">HUAS 11-8</strain>
    </source>
</reference>
<dbReference type="EMBL" id="CP113836">
    <property type="protein sequence ID" value="WAL63592.1"/>
    <property type="molecule type" value="Genomic_DNA"/>
</dbReference>
<dbReference type="InterPro" id="IPR003593">
    <property type="entry name" value="AAA+_ATPase"/>
</dbReference>
<keyword evidence="2 5" id="KW-0067">ATP-binding</keyword>
<evidence type="ECO:0000256" key="2">
    <source>
        <dbReference type="ARBA" id="ARBA00022840"/>
    </source>
</evidence>
<keyword evidence="6" id="KW-1185">Reference proteome</keyword>
<dbReference type="InterPro" id="IPR003439">
    <property type="entry name" value="ABC_transporter-like_ATP-bd"/>
</dbReference>
<evidence type="ECO:0000313" key="5">
    <source>
        <dbReference type="EMBL" id="WAL63592.1"/>
    </source>
</evidence>
<evidence type="ECO:0000256" key="3">
    <source>
        <dbReference type="SAM" id="MobiDB-lite"/>
    </source>
</evidence>
<evidence type="ECO:0000256" key="1">
    <source>
        <dbReference type="ARBA" id="ARBA00022741"/>
    </source>
</evidence>
<evidence type="ECO:0000259" key="4">
    <source>
        <dbReference type="PROSITE" id="PS50893"/>
    </source>
</evidence>
<sequence length="277" mass="30176">MSDTGEAPTQDRRPGAGAPHNTEAVMSDTPPLIAAEHVSKRFGPVQALRDVNLSVRRGEILGLIGDNGAGKSTLLKILTGYHRPDGGRLLFEGEPVLLKSVTHARSLGIETVFQDLALVNDLPVYLNLHLNKELVHRPLPFLRRREMKRRAREALDAIGISIPSVTAEVGQLSGGQRQAIAVARSVYSHGAKLLLLDEPLAAMGAKEGGLILRLLAQLKQRGDLAIILIAHNYSQVVDVCDRVNLLQHGEITFDQRSEDTSVAELLELVHAEYRLNG</sequence>
<dbReference type="Proteomes" id="UP001163203">
    <property type="component" value="Chromosome"/>
</dbReference>
<dbReference type="RefSeq" id="WP_268753831.1">
    <property type="nucleotide sequence ID" value="NZ_CP113836.1"/>
</dbReference>